<dbReference type="STRING" id="1231623.Tasa_029_026"/>
<evidence type="ECO:0000259" key="1">
    <source>
        <dbReference type="Pfam" id="PF17765"/>
    </source>
</evidence>
<dbReference type="InterPro" id="IPR041413">
    <property type="entry name" value="MLTR_LBD"/>
</dbReference>
<comment type="caution">
    <text evidence="2">The sequence shown here is derived from an EMBL/GenBank/DDBJ whole genome shotgun (WGS) entry which is preliminary data.</text>
</comment>
<sequence>MLVRAIDPIPAYVRNTRLDILTWNDAIADLFVDYGSLQPHERNTLRLLFVYRPYRTLIRDWEQMSCCMISTFRAARVQAADKRPFDSLVEELSELSPEFSDWWQDLDVKGFD</sequence>
<feature type="domain" description="MmyB-like transcription regulator ligand binding" evidence="1">
    <location>
        <begin position="2"/>
        <end position="110"/>
    </location>
</feature>
<organism evidence="2 3">
    <name type="scientific">Tanticharoenia sakaeratensis NBRC 103193</name>
    <dbReference type="NCBI Taxonomy" id="1231623"/>
    <lineage>
        <taxon>Bacteria</taxon>
        <taxon>Pseudomonadati</taxon>
        <taxon>Pseudomonadota</taxon>
        <taxon>Alphaproteobacteria</taxon>
        <taxon>Acetobacterales</taxon>
        <taxon>Acetobacteraceae</taxon>
        <taxon>Tanticharoenia</taxon>
    </lineage>
</organism>
<dbReference type="Pfam" id="PF17765">
    <property type="entry name" value="MLTR_LBD"/>
    <property type="match status" value="1"/>
</dbReference>
<keyword evidence="3" id="KW-1185">Reference proteome</keyword>
<evidence type="ECO:0000313" key="2">
    <source>
        <dbReference type="EMBL" id="GAN54753.1"/>
    </source>
</evidence>
<evidence type="ECO:0000313" key="3">
    <source>
        <dbReference type="Proteomes" id="UP000032679"/>
    </source>
</evidence>
<dbReference type="RefSeq" id="WP_199484097.1">
    <property type="nucleotide sequence ID" value="NZ_BALE01000029.1"/>
</dbReference>
<dbReference type="AlphaFoldDB" id="A0A0D6MNB0"/>
<dbReference type="EMBL" id="BALE01000029">
    <property type="protein sequence ID" value="GAN54753.1"/>
    <property type="molecule type" value="Genomic_DNA"/>
</dbReference>
<dbReference type="Proteomes" id="UP000032679">
    <property type="component" value="Unassembled WGS sequence"/>
</dbReference>
<name>A0A0D6MNB0_9PROT</name>
<gene>
    <name evidence="2" type="ORF">Tasa_029_026</name>
</gene>
<reference evidence="2 3" key="1">
    <citation type="submission" date="2012-10" db="EMBL/GenBank/DDBJ databases">
        <title>Genome sequencing of Tanticharoenia sakaeratensis NBRC 103193.</title>
        <authorList>
            <person name="Azuma Y."/>
            <person name="Hadano H."/>
            <person name="Hirakawa H."/>
            <person name="Matsushita K."/>
        </authorList>
    </citation>
    <scope>NUCLEOTIDE SEQUENCE [LARGE SCALE GENOMIC DNA]</scope>
    <source>
        <strain evidence="2 3">NBRC 103193</strain>
    </source>
</reference>
<dbReference type="Gene3D" id="3.30.450.180">
    <property type="match status" value="1"/>
</dbReference>
<protein>
    <submittedName>
        <fullName evidence="2">Transcriptional regulator, XRE family</fullName>
    </submittedName>
</protein>
<dbReference type="PANTHER" id="PTHR35010">
    <property type="entry name" value="BLL4672 PROTEIN-RELATED"/>
    <property type="match status" value="1"/>
</dbReference>
<proteinExistence type="predicted"/>
<accession>A0A0D6MNB0</accession>